<evidence type="ECO:0000256" key="2">
    <source>
        <dbReference type="ARBA" id="ARBA00007069"/>
    </source>
</evidence>
<dbReference type="InterPro" id="IPR000515">
    <property type="entry name" value="MetI-like"/>
</dbReference>
<evidence type="ECO:0000259" key="9">
    <source>
        <dbReference type="PROSITE" id="PS50928"/>
    </source>
</evidence>
<dbReference type="AlphaFoldDB" id="A0A9W6MWI0"/>
<keyword evidence="11" id="KW-1185">Reference proteome</keyword>
<dbReference type="PROSITE" id="PS50928">
    <property type="entry name" value="ABC_TM1"/>
    <property type="match status" value="1"/>
</dbReference>
<dbReference type="InterPro" id="IPR035906">
    <property type="entry name" value="MetI-like_sf"/>
</dbReference>
<feature type="transmembrane region" description="Helical" evidence="8">
    <location>
        <begin position="216"/>
        <end position="238"/>
    </location>
</feature>
<dbReference type="SUPFAM" id="SSF161098">
    <property type="entry name" value="MetI-like"/>
    <property type="match status" value="1"/>
</dbReference>
<keyword evidence="3 8" id="KW-0813">Transport</keyword>
<evidence type="ECO:0000256" key="7">
    <source>
        <dbReference type="ARBA" id="ARBA00023136"/>
    </source>
</evidence>
<gene>
    <name evidence="10" type="ORF">GCM10008179_26790</name>
</gene>
<name>A0A9W6MWI0_9HYPH</name>
<evidence type="ECO:0000256" key="1">
    <source>
        <dbReference type="ARBA" id="ARBA00004651"/>
    </source>
</evidence>
<dbReference type="RefSeq" id="WP_271169279.1">
    <property type="nucleotide sequence ID" value="NZ_BSFI01000019.1"/>
</dbReference>
<dbReference type="GO" id="GO:0005886">
    <property type="term" value="C:plasma membrane"/>
    <property type="evidence" value="ECO:0007669"/>
    <property type="project" value="UniProtKB-SubCell"/>
</dbReference>
<evidence type="ECO:0000313" key="10">
    <source>
        <dbReference type="EMBL" id="GLK69041.1"/>
    </source>
</evidence>
<feature type="transmembrane region" description="Helical" evidence="8">
    <location>
        <begin position="153"/>
        <end position="172"/>
    </location>
</feature>
<feature type="transmembrane region" description="Helical" evidence="8">
    <location>
        <begin position="78"/>
        <end position="99"/>
    </location>
</feature>
<keyword evidence="6 8" id="KW-1133">Transmembrane helix</keyword>
<reference evidence="10" key="1">
    <citation type="journal article" date="2014" name="Int. J. Syst. Evol. Microbiol.">
        <title>Complete genome sequence of Corynebacterium casei LMG S-19264T (=DSM 44701T), isolated from a smear-ripened cheese.</title>
        <authorList>
            <consortium name="US DOE Joint Genome Institute (JGI-PGF)"/>
            <person name="Walter F."/>
            <person name="Albersmeier A."/>
            <person name="Kalinowski J."/>
            <person name="Ruckert C."/>
        </authorList>
    </citation>
    <scope>NUCLEOTIDE SEQUENCE</scope>
    <source>
        <strain evidence="10">VKM B-2347</strain>
    </source>
</reference>
<dbReference type="GO" id="GO:0055085">
    <property type="term" value="P:transmembrane transport"/>
    <property type="evidence" value="ECO:0007669"/>
    <property type="project" value="InterPro"/>
</dbReference>
<evidence type="ECO:0000256" key="6">
    <source>
        <dbReference type="ARBA" id="ARBA00022989"/>
    </source>
</evidence>
<comment type="similarity">
    <text evidence="2">Belongs to the binding-protein-dependent transport system permease family. CysTW subfamily.</text>
</comment>
<comment type="subcellular location">
    <subcellularLocation>
        <location evidence="1 8">Cell membrane</location>
        <topology evidence="1 8">Multi-pass membrane protein</topology>
    </subcellularLocation>
</comment>
<dbReference type="Gene3D" id="1.10.3720.10">
    <property type="entry name" value="MetI-like"/>
    <property type="match status" value="1"/>
</dbReference>
<dbReference type="PANTHER" id="PTHR42929:SF1">
    <property type="entry name" value="INNER MEMBRANE ABC TRANSPORTER PERMEASE PROTEIN YDCU-RELATED"/>
    <property type="match status" value="1"/>
</dbReference>
<accession>A0A9W6MWI0</accession>
<organism evidence="10 11">
    <name type="scientific">Hansschlegelia plantiphila</name>
    <dbReference type="NCBI Taxonomy" id="374655"/>
    <lineage>
        <taxon>Bacteria</taxon>
        <taxon>Pseudomonadati</taxon>
        <taxon>Pseudomonadota</taxon>
        <taxon>Alphaproteobacteria</taxon>
        <taxon>Hyphomicrobiales</taxon>
        <taxon>Methylopilaceae</taxon>
        <taxon>Hansschlegelia</taxon>
    </lineage>
</organism>
<dbReference type="Proteomes" id="UP001143372">
    <property type="component" value="Unassembled WGS sequence"/>
</dbReference>
<dbReference type="Pfam" id="PF00528">
    <property type="entry name" value="BPD_transp_1"/>
    <property type="match status" value="1"/>
</dbReference>
<feature type="transmembrane region" description="Helical" evidence="8">
    <location>
        <begin position="106"/>
        <end position="124"/>
    </location>
</feature>
<feature type="transmembrane region" description="Helical" evidence="8">
    <location>
        <begin position="20"/>
        <end position="43"/>
    </location>
</feature>
<sequence>MGDGFGSRAFRFSSRHVVTVLLLAPAAAVFFGLFVASLSFFFVQSFWKATTFRVVPDFRPFNYVDVIAGYGGPLLRTLSMGLIVASVTTMTAFFFAYVVRFSLGRFGPAALLVALTTLFGGYLVKIYAWRTILGADGIINSALLNLGLIDAPLPFLLFNLGAVVVTLTYYLLPLAILPLYGALSDIDETELAAARDMGAGALRTILDIVLPQARPALMASFALCFLLAAGDYVTPAMVGSPGNAMFGNFIQSQFGLRMNTPSGAAMSFTLIAACMIVLAAVGSGLRRWLQPR</sequence>
<dbReference type="EMBL" id="BSFI01000019">
    <property type="protein sequence ID" value="GLK69041.1"/>
    <property type="molecule type" value="Genomic_DNA"/>
</dbReference>
<keyword evidence="4" id="KW-1003">Cell membrane</keyword>
<keyword evidence="7 8" id="KW-0472">Membrane</keyword>
<evidence type="ECO:0000256" key="8">
    <source>
        <dbReference type="RuleBase" id="RU363032"/>
    </source>
</evidence>
<evidence type="ECO:0000256" key="5">
    <source>
        <dbReference type="ARBA" id="ARBA00022692"/>
    </source>
</evidence>
<feature type="transmembrane region" description="Helical" evidence="8">
    <location>
        <begin position="264"/>
        <end position="285"/>
    </location>
</feature>
<dbReference type="PANTHER" id="PTHR42929">
    <property type="entry name" value="INNER MEMBRANE ABC TRANSPORTER PERMEASE PROTEIN YDCU-RELATED-RELATED"/>
    <property type="match status" value="1"/>
</dbReference>
<protein>
    <submittedName>
        <fullName evidence="10">Spermidine/putrescine ABC transporter permease</fullName>
    </submittedName>
</protein>
<evidence type="ECO:0000313" key="11">
    <source>
        <dbReference type="Proteomes" id="UP001143372"/>
    </source>
</evidence>
<comment type="caution">
    <text evidence="10">The sequence shown here is derived from an EMBL/GenBank/DDBJ whole genome shotgun (WGS) entry which is preliminary data.</text>
</comment>
<evidence type="ECO:0000256" key="4">
    <source>
        <dbReference type="ARBA" id="ARBA00022475"/>
    </source>
</evidence>
<dbReference type="CDD" id="cd06261">
    <property type="entry name" value="TM_PBP2"/>
    <property type="match status" value="1"/>
</dbReference>
<evidence type="ECO:0000256" key="3">
    <source>
        <dbReference type="ARBA" id="ARBA00022448"/>
    </source>
</evidence>
<reference evidence="10" key="2">
    <citation type="submission" date="2023-01" db="EMBL/GenBank/DDBJ databases">
        <authorList>
            <person name="Sun Q."/>
            <person name="Evtushenko L."/>
        </authorList>
    </citation>
    <scope>NUCLEOTIDE SEQUENCE</scope>
    <source>
        <strain evidence="10">VKM B-2347</strain>
    </source>
</reference>
<keyword evidence="5 8" id="KW-0812">Transmembrane</keyword>
<proteinExistence type="inferred from homology"/>
<feature type="domain" description="ABC transmembrane type-1" evidence="9">
    <location>
        <begin position="74"/>
        <end position="281"/>
    </location>
</feature>